<dbReference type="InterPro" id="IPR002314">
    <property type="entry name" value="aa-tRNA-synt_IIb"/>
</dbReference>
<keyword evidence="6 13" id="KW-0547">Nucleotide-binding</keyword>
<evidence type="ECO:0000256" key="1">
    <source>
        <dbReference type="ARBA" id="ARBA00008226"/>
    </source>
</evidence>
<keyword evidence="3 13" id="KW-0820">tRNA-binding</keyword>
<keyword evidence="5 13" id="KW-0479">Metal-binding</keyword>
<dbReference type="Gene3D" id="3.30.930.10">
    <property type="entry name" value="Bira Bifunctional Protein, Domain 2"/>
    <property type="match status" value="1"/>
</dbReference>
<evidence type="ECO:0000256" key="3">
    <source>
        <dbReference type="ARBA" id="ARBA00022555"/>
    </source>
</evidence>
<keyword evidence="9 13" id="KW-0694">RNA-binding</keyword>
<dbReference type="SUPFAM" id="SSF55186">
    <property type="entry name" value="ThrRS/AlaRS common domain"/>
    <property type="match status" value="1"/>
</dbReference>
<comment type="subcellular location">
    <subcellularLocation>
        <location evidence="13">Cytoplasm</location>
    </subcellularLocation>
</comment>
<dbReference type="SMART" id="SM00863">
    <property type="entry name" value="tRNA_SAD"/>
    <property type="match status" value="1"/>
</dbReference>
<evidence type="ECO:0000256" key="2">
    <source>
        <dbReference type="ARBA" id="ARBA00022490"/>
    </source>
</evidence>
<dbReference type="InterPro" id="IPR018163">
    <property type="entry name" value="Thr/Ala-tRNA-synth_IIc_edit"/>
</dbReference>
<comment type="cofactor">
    <cofactor evidence="13">
        <name>Zn(2+)</name>
        <dbReference type="ChEBI" id="CHEBI:29105"/>
    </cofactor>
    <text evidence="13">Binds 1 zinc ion per subunit.</text>
</comment>
<dbReference type="EMBL" id="MFZP01000013">
    <property type="protein sequence ID" value="OGK28106.1"/>
    <property type="molecule type" value="Genomic_DNA"/>
</dbReference>
<dbReference type="GO" id="GO:0006435">
    <property type="term" value="P:threonyl-tRNA aminoacylation"/>
    <property type="evidence" value="ECO:0007669"/>
    <property type="project" value="UniProtKB-UniRule"/>
</dbReference>
<dbReference type="PRINTS" id="PR01047">
    <property type="entry name" value="TRNASYNTHTHR"/>
</dbReference>
<evidence type="ECO:0000256" key="9">
    <source>
        <dbReference type="ARBA" id="ARBA00022884"/>
    </source>
</evidence>
<evidence type="ECO:0000256" key="10">
    <source>
        <dbReference type="ARBA" id="ARBA00022917"/>
    </source>
</evidence>
<keyword evidence="4 13" id="KW-0436">Ligase</keyword>
<proteinExistence type="inferred from homology"/>
<evidence type="ECO:0000313" key="15">
    <source>
        <dbReference type="EMBL" id="OGK28106.1"/>
    </source>
</evidence>
<dbReference type="PANTHER" id="PTHR11451:SF44">
    <property type="entry name" value="THREONINE--TRNA LIGASE, CHLOROPLASTIC_MITOCHONDRIAL 2"/>
    <property type="match status" value="1"/>
</dbReference>
<protein>
    <recommendedName>
        <fullName evidence="13">Threonine--tRNA ligase</fullName>
        <ecNumber evidence="13">6.1.1.3</ecNumber>
    </recommendedName>
    <alternativeName>
        <fullName evidence="13">Threonyl-tRNA synthetase</fullName>
        <shortName evidence="13">ThrRS</shortName>
    </alternativeName>
</protein>
<dbReference type="Gene3D" id="3.40.50.800">
    <property type="entry name" value="Anticodon-binding domain"/>
    <property type="match status" value="1"/>
</dbReference>
<dbReference type="HAMAP" id="MF_00184">
    <property type="entry name" value="Thr_tRNA_synth"/>
    <property type="match status" value="1"/>
</dbReference>
<comment type="caution">
    <text evidence="15">The sequence shown here is derived from an EMBL/GenBank/DDBJ whole genome shotgun (WGS) entry which is preliminary data.</text>
</comment>
<dbReference type="InterPro" id="IPR047246">
    <property type="entry name" value="ThrRS_anticodon"/>
</dbReference>
<dbReference type="Pfam" id="PF03129">
    <property type="entry name" value="HGTP_anticodon"/>
    <property type="match status" value="1"/>
</dbReference>
<evidence type="ECO:0000313" key="16">
    <source>
        <dbReference type="Proteomes" id="UP000178597"/>
    </source>
</evidence>
<accession>A0A1F7HB47</accession>
<feature type="binding site" evidence="13">
    <location>
        <position position="277"/>
    </location>
    <ligand>
        <name>Zn(2+)</name>
        <dbReference type="ChEBI" id="CHEBI:29105"/>
        <note>catalytic</note>
    </ligand>
</feature>
<dbReference type="AlphaFoldDB" id="A0A1F7HB47"/>
<dbReference type="SUPFAM" id="SSF55681">
    <property type="entry name" value="Class II aaRS and biotin synthetases"/>
    <property type="match status" value="1"/>
</dbReference>
<evidence type="ECO:0000259" key="14">
    <source>
        <dbReference type="PROSITE" id="PS50862"/>
    </source>
</evidence>
<dbReference type="Pfam" id="PF07973">
    <property type="entry name" value="tRNA_SAD"/>
    <property type="match status" value="1"/>
</dbReference>
<dbReference type="CDD" id="cd00860">
    <property type="entry name" value="ThrRS_anticodon"/>
    <property type="match status" value="1"/>
</dbReference>
<dbReference type="FunFam" id="3.30.930.10:FF:000002">
    <property type="entry name" value="Threonine--tRNA ligase"/>
    <property type="match status" value="1"/>
</dbReference>
<evidence type="ECO:0000256" key="4">
    <source>
        <dbReference type="ARBA" id="ARBA00022598"/>
    </source>
</evidence>
<dbReference type="InterPro" id="IPR036621">
    <property type="entry name" value="Anticodon-bd_dom_sf"/>
</dbReference>
<dbReference type="InterPro" id="IPR012947">
    <property type="entry name" value="tRNA_SAD"/>
</dbReference>
<evidence type="ECO:0000256" key="12">
    <source>
        <dbReference type="ARBA" id="ARBA00049515"/>
    </source>
</evidence>
<dbReference type="PROSITE" id="PS50862">
    <property type="entry name" value="AA_TRNA_LIGASE_II"/>
    <property type="match status" value="1"/>
</dbReference>
<comment type="subunit">
    <text evidence="13">Homodimer.</text>
</comment>
<dbReference type="Pfam" id="PF00587">
    <property type="entry name" value="tRNA-synt_2b"/>
    <property type="match status" value="1"/>
</dbReference>
<keyword evidence="7 13" id="KW-0862">Zinc</keyword>
<dbReference type="InterPro" id="IPR045864">
    <property type="entry name" value="aa-tRNA-synth_II/BPL/LPL"/>
</dbReference>
<dbReference type="EC" id="6.1.1.3" evidence="13"/>
<dbReference type="Gene3D" id="3.30.54.20">
    <property type="match status" value="1"/>
</dbReference>
<evidence type="ECO:0000256" key="13">
    <source>
        <dbReference type="HAMAP-Rule" id="MF_00184"/>
    </source>
</evidence>
<keyword evidence="11 13" id="KW-0030">Aminoacyl-tRNA synthetase</keyword>
<feature type="domain" description="Aminoacyl-transfer RNA synthetases class-II family profile" evidence="14">
    <location>
        <begin position="214"/>
        <end position="480"/>
    </location>
</feature>
<dbReference type="FunFam" id="3.40.50.800:FF:000001">
    <property type="entry name" value="Threonine--tRNA ligase"/>
    <property type="match status" value="1"/>
</dbReference>
<dbReference type="Proteomes" id="UP000178597">
    <property type="component" value="Unassembled WGS sequence"/>
</dbReference>
<keyword evidence="2 13" id="KW-0963">Cytoplasm</keyword>
<dbReference type="InterPro" id="IPR006195">
    <property type="entry name" value="aa-tRNA-synth_II"/>
</dbReference>
<comment type="caution">
    <text evidence="13">Lacks conserved residue(s) required for the propagation of feature annotation.</text>
</comment>
<dbReference type="PANTHER" id="PTHR11451">
    <property type="entry name" value="THREONINE-TRNA LIGASE"/>
    <property type="match status" value="1"/>
</dbReference>
<feature type="binding site" evidence="13">
    <location>
        <position position="457"/>
    </location>
    <ligand>
        <name>Zn(2+)</name>
        <dbReference type="ChEBI" id="CHEBI:29105"/>
        <note>catalytic</note>
    </ligand>
</feature>
<feature type="binding site" evidence="13">
    <location>
        <position position="328"/>
    </location>
    <ligand>
        <name>Zn(2+)</name>
        <dbReference type="ChEBI" id="CHEBI:29105"/>
        <note>catalytic</note>
    </ligand>
</feature>
<evidence type="ECO:0000256" key="7">
    <source>
        <dbReference type="ARBA" id="ARBA00022833"/>
    </source>
</evidence>
<dbReference type="CDD" id="cd00771">
    <property type="entry name" value="ThrRS_core"/>
    <property type="match status" value="1"/>
</dbReference>
<comment type="catalytic activity">
    <reaction evidence="12 13">
        <text>tRNA(Thr) + L-threonine + ATP = L-threonyl-tRNA(Thr) + AMP + diphosphate + H(+)</text>
        <dbReference type="Rhea" id="RHEA:24624"/>
        <dbReference type="Rhea" id="RHEA-COMP:9670"/>
        <dbReference type="Rhea" id="RHEA-COMP:9704"/>
        <dbReference type="ChEBI" id="CHEBI:15378"/>
        <dbReference type="ChEBI" id="CHEBI:30616"/>
        <dbReference type="ChEBI" id="CHEBI:33019"/>
        <dbReference type="ChEBI" id="CHEBI:57926"/>
        <dbReference type="ChEBI" id="CHEBI:78442"/>
        <dbReference type="ChEBI" id="CHEBI:78534"/>
        <dbReference type="ChEBI" id="CHEBI:456215"/>
        <dbReference type="EC" id="6.1.1.3"/>
    </reaction>
</comment>
<organism evidence="15 16">
    <name type="scientific">Candidatus Roizmanbacteria bacterium RIFCSPHIGHO2_02_FULL_39_9</name>
    <dbReference type="NCBI Taxonomy" id="1802040"/>
    <lineage>
        <taxon>Bacteria</taxon>
        <taxon>Candidatus Roizmaniibacteriota</taxon>
    </lineage>
</organism>
<dbReference type="InterPro" id="IPR002320">
    <property type="entry name" value="Thr-tRNA-ligase_IIa"/>
</dbReference>
<dbReference type="GO" id="GO:0000049">
    <property type="term" value="F:tRNA binding"/>
    <property type="evidence" value="ECO:0007669"/>
    <property type="project" value="UniProtKB-KW"/>
</dbReference>
<dbReference type="Gene3D" id="3.30.980.10">
    <property type="entry name" value="Threonyl-trna Synthetase, Chain A, domain 2"/>
    <property type="match status" value="1"/>
</dbReference>
<reference evidence="15 16" key="1">
    <citation type="journal article" date="2016" name="Nat. Commun.">
        <title>Thousands of microbial genomes shed light on interconnected biogeochemical processes in an aquifer system.</title>
        <authorList>
            <person name="Anantharaman K."/>
            <person name="Brown C.T."/>
            <person name="Hug L.A."/>
            <person name="Sharon I."/>
            <person name="Castelle C.J."/>
            <person name="Probst A.J."/>
            <person name="Thomas B.C."/>
            <person name="Singh A."/>
            <person name="Wilkins M.J."/>
            <person name="Karaoz U."/>
            <person name="Brodie E.L."/>
            <person name="Williams K.H."/>
            <person name="Hubbard S.S."/>
            <person name="Banfield J.F."/>
        </authorList>
    </citation>
    <scope>NUCLEOTIDE SEQUENCE [LARGE SCALE GENOMIC DNA]</scope>
</reference>
<dbReference type="InterPro" id="IPR004154">
    <property type="entry name" value="Anticodon-bd"/>
</dbReference>
<keyword evidence="8 13" id="KW-0067">ATP-binding</keyword>
<dbReference type="SUPFAM" id="SSF52954">
    <property type="entry name" value="Class II aaRS ABD-related"/>
    <property type="match status" value="1"/>
</dbReference>
<dbReference type="GO" id="GO:0004829">
    <property type="term" value="F:threonine-tRNA ligase activity"/>
    <property type="evidence" value="ECO:0007669"/>
    <property type="project" value="UniProtKB-UniRule"/>
</dbReference>
<evidence type="ECO:0000256" key="6">
    <source>
        <dbReference type="ARBA" id="ARBA00022741"/>
    </source>
</evidence>
<dbReference type="InterPro" id="IPR033728">
    <property type="entry name" value="ThrRS_core"/>
</dbReference>
<dbReference type="GO" id="GO:0046872">
    <property type="term" value="F:metal ion binding"/>
    <property type="evidence" value="ECO:0007669"/>
    <property type="project" value="UniProtKB-KW"/>
</dbReference>
<name>A0A1F7HB47_9BACT</name>
<sequence>MDKDKEYLNDLRHSCAHLLAAAVKQLYPGAHNAIGPAIENGFYQDFDMGKWSVSESDLPKIEQKMRELLRTWRPFEEKVVSDEQAKKDFSNNPYKLELIDEFAKEGKKITENNPGNFPDLCKGGHSKNPKDELKHFKLLSIAGAYWRGNEKNKMLTRIYGTLFLLKDELNKYLWQLEEAKKRDHRKIGKELDLFTFSDLVGKGLPLFTPKGTLVRELLNDFSQELRLKRGFQKVWIPHIAKNDLYKVSGHWDKFGDELFLVNSQETSDQMVLKPMNCPHHQQIYAAKLRSYKDLPIKYMETTAIYRDEKAGEMIGLSRVRSVTQDDSHSFCTPEQIKDLYSELIEITKEFFDRLGMKYKARISLRDPKQPKKYLGDEMLWEKAQSTLLEIAKANKLDFYVAEGEAAFYGPKIDFMVLDALGREWQLATPQLDFVQPKRFGLTYTDSAGKAQTPVMIHFALMGSIERFLSVYIEHTAGIFPVWLSPVQVAILSISDKHIDYARKVKEELEKQNIRTQLDRENRTIGAKIRESTLQKIPYMIIIGDKEVQSEQCSVRTREGKDLGKMRVNEFIQELKSQIEKFQ</sequence>
<evidence type="ECO:0000256" key="11">
    <source>
        <dbReference type="ARBA" id="ARBA00023146"/>
    </source>
</evidence>
<dbReference type="FunFam" id="3.30.980.10:FF:000005">
    <property type="entry name" value="Threonyl-tRNA synthetase, mitochondrial"/>
    <property type="match status" value="1"/>
</dbReference>
<keyword evidence="10 13" id="KW-0648">Protein biosynthesis</keyword>
<dbReference type="NCBIfam" id="TIGR00418">
    <property type="entry name" value="thrS"/>
    <property type="match status" value="1"/>
</dbReference>
<dbReference type="STRING" id="1802040.A3C28_05030"/>
<evidence type="ECO:0000256" key="8">
    <source>
        <dbReference type="ARBA" id="ARBA00022840"/>
    </source>
</evidence>
<comment type="similarity">
    <text evidence="1 13">Belongs to the class-II aminoacyl-tRNA synthetase family.</text>
</comment>
<dbReference type="GO" id="GO:0005524">
    <property type="term" value="F:ATP binding"/>
    <property type="evidence" value="ECO:0007669"/>
    <property type="project" value="UniProtKB-UniRule"/>
</dbReference>
<evidence type="ECO:0000256" key="5">
    <source>
        <dbReference type="ARBA" id="ARBA00022723"/>
    </source>
</evidence>
<dbReference type="GO" id="GO:0005737">
    <property type="term" value="C:cytoplasm"/>
    <property type="evidence" value="ECO:0007669"/>
    <property type="project" value="UniProtKB-SubCell"/>
</dbReference>
<gene>
    <name evidence="13" type="primary">thrS</name>
    <name evidence="15" type="ORF">A3C28_05030</name>
</gene>